<name>A0AAQ3N5Q3_VIGMU</name>
<gene>
    <name evidence="1" type="ORF">V8G54_023696</name>
</gene>
<proteinExistence type="predicted"/>
<evidence type="ECO:0000313" key="2">
    <source>
        <dbReference type="Proteomes" id="UP001374535"/>
    </source>
</evidence>
<dbReference type="Proteomes" id="UP001374535">
    <property type="component" value="Chromosome 7"/>
</dbReference>
<keyword evidence="2" id="KW-1185">Reference proteome</keyword>
<evidence type="ECO:0000313" key="1">
    <source>
        <dbReference type="EMBL" id="WVZ02890.1"/>
    </source>
</evidence>
<organism evidence="1 2">
    <name type="scientific">Vigna mungo</name>
    <name type="common">Black gram</name>
    <name type="synonym">Phaseolus mungo</name>
    <dbReference type="NCBI Taxonomy" id="3915"/>
    <lineage>
        <taxon>Eukaryota</taxon>
        <taxon>Viridiplantae</taxon>
        <taxon>Streptophyta</taxon>
        <taxon>Embryophyta</taxon>
        <taxon>Tracheophyta</taxon>
        <taxon>Spermatophyta</taxon>
        <taxon>Magnoliopsida</taxon>
        <taxon>eudicotyledons</taxon>
        <taxon>Gunneridae</taxon>
        <taxon>Pentapetalae</taxon>
        <taxon>rosids</taxon>
        <taxon>fabids</taxon>
        <taxon>Fabales</taxon>
        <taxon>Fabaceae</taxon>
        <taxon>Papilionoideae</taxon>
        <taxon>50 kb inversion clade</taxon>
        <taxon>NPAAA clade</taxon>
        <taxon>indigoferoid/millettioid clade</taxon>
        <taxon>Phaseoleae</taxon>
        <taxon>Vigna</taxon>
    </lineage>
</organism>
<reference evidence="1 2" key="1">
    <citation type="journal article" date="2023" name="Life. Sci Alliance">
        <title>Evolutionary insights into 3D genome organization and epigenetic landscape of Vigna mungo.</title>
        <authorList>
            <person name="Junaid A."/>
            <person name="Singh B."/>
            <person name="Bhatia S."/>
        </authorList>
    </citation>
    <scope>NUCLEOTIDE SEQUENCE [LARGE SCALE GENOMIC DNA]</scope>
    <source>
        <strain evidence="1">Urdbean</strain>
    </source>
</reference>
<feature type="non-terminal residue" evidence="1">
    <location>
        <position position="107"/>
    </location>
</feature>
<protein>
    <submittedName>
        <fullName evidence="1">Uncharacterized protein</fullName>
    </submittedName>
</protein>
<accession>A0AAQ3N5Q3</accession>
<dbReference type="EMBL" id="CP144694">
    <property type="protein sequence ID" value="WVZ02890.1"/>
    <property type="molecule type" value="Genomic_DNA"/>
</dbReference>
<sequence>RSYVTKYLSRVNRLLTGRQKSFIELTSFAWQLSIVVKVKMSKTLLRELCNRWLERRGGIQVRSAFIPFTKLDVCLGLEVKVDGERFKLFKEDVDSHTGRLFDRTDFA</sequence>
<dbReference type="AlphaFoldDB" id="A0AAQ3N5Q3"/>